<dbReference type="PATRIC" id="fig|401562.4.peg.4947"/>
<dbReference type="RefSeq" id="WP_058602521.1">
    <property type="nucleotide sequence ID" value="NZ_LDQA01000090.1"/>
</dbReference>
<keyword evidence="3" id="KW-1185">Reference proteome</keyword>
<comment type="caution">
    <text evidence="2">The sequence shown here is derived from an EMBL/GenBank/DDBJ whole genome shotgun (WGS) entry which is preliminary data.</text>
</comment>
<sequence>MSEEHSRTPVSVRGSALALLKGPAVETMTLGPITGAEEGEGAALHPDFLARAAIWRDHTAGLISISEARRRSEAIGADARSPSVAASTLVRRKPRASVAASPRHARPAPRESRQYSGAMATTAARDDRLTPNAKAFLQVLRARCGKTRQTAITKGTMGAVMARSARTIRRYLVDLVRCGYIQLAVRRNARGLDLGLTVTLTDLVMPFYEDAKSLARWLAETPSAEALPFAGTLGIRRPRSVFAPLAGVTKPTHNNQSPKTLLLALYPKGGVGALNSANRLWRDGQARVALGL</sequence>
<proteinExistence type="predicted"/>
<dbReference type="EMBL" id="LDQA01000090">
    <property type="protein sequence ID" value="KTR02155.1"/>
    <property type="molecule type" value="Genomic_DNA"/>
</dbReference>
<evidence type="ECO:0000313" key="3">
    <source>
        <dbReference type="Proteomes" id="UP000078529"/>
    </source>
</evidence>
<gene>
    <name evidence="2" type="ORF">NS365_22485</name>
</gene>
<evidence type="ECO:0000256" key="1">
    <source>
        <dbReference type="SAM" id="MobiDB-lite"/>
    </source>
</evidence>
<reference evidence="2 3" key="1">
    <citation type="journal article" date="2016" name="Front. Microbiol.">
        <title>Genomic Resource of Rice Seed Associated Bacteria.</title>
        <authorList>
            <person name="Midha S."/>
            <person name="Bansal K."/>
            <person name="Sharma S."/>
            <person name="Kumar N."/>
            <person name="Patil P.P."/>
            <person name="Chaudhry V."/>
            <person name="Patil P.B."/>
        </authorList>
    </citation>
    <scope>NUCLEOTIDE SEQUENCE [LARGE SCALE GENOMIC DNA]</scope>
    <source>
        <strain evidence="2 3">NS365</strain>
    </source>
</reference>
<organism evidence="2 3">
    <name type="scientific">Aureimonas ureilytica</name>
    <dbReference type="NCBI Taxonomy" id="401562"/>
    <lineage>
        <taxon>Bacteria</taxon>
        <taxon>Pseudomonadati</taxon>
        <taxon>Pseudomonadota</taxon>
        <taxon>Alphaproteobacteria</taxon>
        <taxon>Hyphomicrobiales</taxon>
        <taxon>Aurantimonadaceae</taxon>
        <taxon>Aureimonas</taxon>
    </lineage>
</organism>
<dbReference type="AlphaFoldDB" id="A0A175REX5"/>
<accession>A0A175REX5</accession>
<evidence type="ECO:0000313" key="2">
    <source>
        <dbReference type="EMBL" id="KTR02155.1"/>
    </source>
</evidence>
<name>A0A175REX5_9HYPH</name>
<feature type="region of interest" description="Disordered" evidence="1">
    <location>
        <begin position="73"/>
        <end position="117"/>
    </location>
</feature>
<protein>
    <submittedName>
        <fullName evidence="2">Uncharacterized protein</fullName>
    </submittedName>
</protein>
<dbReference type="Proteomes" id="UP000078529">
    <property type="component" value="Unassembled WGS sequence"/>
</dbReference>